<protein>
    <recommendedName>
        <fullName evidence="4">PPPDE domain-containing protein</fullName>
    </recommendedName>
</protein>
<dbReference type="InterPro" id="IPR042266">
    <property type="entry name" value="PPPDE_sf"/>
</dbReference>
<evidence type="ECO:0000313" key="2">
    <source>
        <dbReference type="EMBL" id="CAF1582089.1"/>
    </source>
</evidence>
<sequence length="199" mass="22187">MAGLLSGVFSFVSASSGSNSTSCRKVTVNGDGFVCLDHNNIEDMLPGYERMEHSVKIEFLGRGIGRAFGEKHWAWLLIGEQFYCTIEYGADGIVIQYFNKKRGIKTACAAIMGDSNTVDYDDKFKTSMTFGEILEAVHEMEGSWRKGNYDSTEHNCRDFVRALGRLMDSSFNPPNAVLDSLVRLSTPINTVFPKRRSVN</sequence>
<evidence type="ECO:0008006" key="4">
    <source>
        <dbReference type="Google" id="ProtNLM"/>
    </source>
</evidence>
<dbReference type="EMBL" id="CAJNOR010005987">
    <property type="protein sequence ID" value="CAF1582089.1"/>
    <property type="molecule type" value="Genomic_DNA"/>
</dbReference>
<dbReference type="Gene3D" id="3.90.1720.30">
    <property type="entry name" value="PPPDE domains"/>
    <property type="match status" value="1"/>
</dbReference>
<reference evidence="2" key="1">
    <citation type="submission" date="2021-02" db="EMBL/GenBank/DDBJ databases">
        <authorList>
            <person name="Nowell W R."/>
        </authorList>
    </citation>
    <scope>NUCLEOTIDE SEQUENCE</scope>
</reference>
<accession>A0A815ZE41</accession>
<comment type="caution">
    <text evidence="2">The sequence shown here is derived from an EMBL/GenBank/DDBJ whole genome shotgun (WGS) entry which is preliminary data.</text>
</comment>
<dbReference type="AlphaFoldDB" id="A0A815ZE41"/>
<proteinExistence type="predicted"/>
<organism evidence="2 3">
    <name type="scientific">Adineta ricciae</name>
    <name type="common">Rotifer</name>
    <dbReference type="NCBI Taxonomy" id="249248"/>
    <lineage>
        <taxon>Eukaryota</taxon>
        <taxon>Metazoa</taxon>
        <taxon>Spiralia</taxon>
        <taxon>Gnathifera</taxon>
        <taxon>Rotifera</taxon>
        <taxon>Eurotatoria</taxon>
        <taxon>Bdelloidea</taxon>
        <taxon>Adinetida</taxon>
        <taxon>Adinetidae</taxon>
        <taxon>Adineta</taxon>
    </lineage>
</organism>
<name>A0A815ZE41_ADIRI</name>
<dbReference type="Proteomes" id="UP000663828">
    <property type="component" value="Unassembled WGS sequence"/>
</dbReference>
<dbReference type="EMBL" id="CAJNOJ010000629">
    <property type="protein sequence ID" value="CAF1499804.1"/>
    <property type="molecule type" value="Genomic_DNA"/>
</dbReference>
<evidence type="ECO:0000313" key="1">
    <source>
        <dbReference type="EMBL" id="CAF1499804.1"/>
    </source>
</evidence>
<keyword evidence="3" id="KW-1185">Reference proteome</keyword>
<evidence type="ECO:0000313" key="3">
    <source>
        <dbReference type="Proteomes" id="UP000663828"/>
    </source>
</evidence>
<dbReference type="Proteomes" id="UP000663852">
    <property type="component" value="Unassembled WGS sequence"/>
</dbReference>
<gene>
    <name evidence="1" type="ORF">EDS130_LOCUS42557</name>
    <name evidence="2" type="ORF">XAT740_LOCUS45618</name>
</gene>